<dbReference type="Pfam" id="PF07724">
    <property type="entry name" value="AAA_2"/>
    <property type="match status" value="1"/>
</dbReference>
<feature type="domain" description="AAA+ ATPase" evidence="4">
    <location>
        <begin position="337"/>
        <end position="519"/>
    </location>
</feature>
<evidence type="ECO:0000313" key="6">
    <source>
        <dbReference type="EMBL" id="KIR66303.1"/>
    </source>
</evidence>
<dbReference type="InterPro" id="IPR003959">
    <property type="entry name" value="ATPase_AAA_core"/>
</dbReference>
<protein>
    <submittedName>
        <fullName evidence="6">Uncharacterized protein</fullName>
    </submittedName>
</protein>
<dbReference type="Gene3D" id="3.40.50.300">
    <property type="entry name" value="P-loop containing nucleotide triphosphate hydrolases"/>
    <property type="match status" value="1"/>
</dbReference>
<dbReference type="SMART" id="SM01086">
    <property type="entry name" value="ClpB_D2-small"/>
    <property type="match status" value="1"/>
</dbReference>
<dbReference type="Gene3D" id="1.10.8.60">
    <property type="match status" value="1"/>
</dbReference>
<dbReference type="SMART" id="SM00382">
    <property type="entry name" value="AAA"/>
    <property type="match status" value="1"/>
</dbReference>
<accession>A0A0D0W0D7</accession>
<dbReference type="InterPro" id="IPR003593">
    <property type="entry name" value="AAA+_ATPase"/>
</dbReference>
<keyword evidence="1" id="KW-0547">Nucleotide-binding</keyword>
<dbReference type="OrthoDB" id="9803641at2"/>
<dbReference type="GO" id="GO:0016887">
    <property type="term" value="F:ATP hydrolysis activity"/>
    <property type="evidence" value="ECO:0007669"/>
    <property type="project" value="InterPro"/>
</dbReference>
<sequence>MTTPPTDETTQQPAWLREVSLALCAHPQVLLTGNVRDLYRLPDPERAGAVRFMGLVEALWSVARARGYAALLTYSSGVGVEVAAQLPDGGAAAAQAVLRDADVEPNRPLHLAQVRDLLGAVVDVPRRRAAGPPVALALVDAARLFTGELLSPEERLFLATADRLAYRATPVGSGYNTVFWVLDREHDLPAWFATGNHTLRITAIPEPDLAARLQTANDLVATLPGMPQDTDERWAVARRFAEASHGMRLRSMRDVVRLATAAGIPGPRVDDAVRAFRVGVPDNPWQSAGLRERLRTAQQELSHRVLGQPDAVRRVLDILARSATGLAGAHTGGRSKPRGVLFFAGPTGVGKTELAKALAALLFGDENAYLRFDMSEFAAEHTEARLIGAPPGFIGHDAGGELTNGIRQQPFRVVLFDEIEKAHPRLLDKFLQILDDGRLTDGRGGTVYFTEALIVFTTNLGIVIQDEDGKPKENVTPAQELPDIEQGVRHYIEVFFRHLLRRPELFNRVQQSIVVFDFLRPEVAVEIADRAIGRVAEAVHRTYGATLEFSDDARDELRKEATFDLSNGGRGIVSAIESILVNPLAREVFANPPAPGQTLRVAAIAQDGQNRELVME</sequence>
<comment type="caution">
    <text evidence="6">The sequence shown here is derived from an EMBL/GenBank/DDBJ whole genome shotgun (WGS) entry which is preliminary data.</text>
</comment>
<feature type="domain" description="Clp ATPase C-terminal" evidence="5">
    <location>
        <begin position="519"/>
        <end position="615"/>
    </location>
</feature>
<dbReference type="RefSeq" id="WP_043963192.1">
    <property type="nucleotide sequence ID" value="NZ_JBEZEN010000021.1"/>
</dbReference>
<dbReference type="GO" id="GO:0005737">
    <property type="term" value="C:cytoplasm"/>
    <property type="evidence" value="ECO:0007669"/>
    <property type="project" value="TreeGrafter"/>
</dbReference>
<evidence type="ECO:0000256" key="3">
    <source>
        <dbReference type="ARBA" id="ARBA00023186"/>
    </source>
</evidence>
<dbReference type="Pfam" id="PF10431">
    <property type="entry name" value="ClpB_D2-small"/>
    <property type="match status" value="1"/>
</dbReference>
<keyword evidence="3" id="KW-0143">Chaperone</keyword>
<dbReference type="PANTHER" id="PTHR11638">
    <property type="entry name" value="ATP-DEPENDENT CLP PROTEASE"/>
    <property type="match status" value="1"/>
</dbReference>
<proteinExistence type="predicted"/>
<dbReference type="SUPFAM" id="SSF52540">
    <property type="entry name" value="P-loop containing nucleoside triphosphate hydrolases"/>
    <property type="match status" value="1"/>
</dbReference>
<evidence type="ECO:0000256" key="2">
    <source>
        <dbReference type="ARBA" id="ARBA00022840"/>
    </source>
</evidence>
<dbReference type="PATRIC" id="fig|47853.6.peg.3010"/>
<gene>
    <name evidence="6" type="ORF">TK50_14260</name>
</gene>
<evidence type="ECO:0000256" key="1">
    <source>
        <dbReference type="ARBA" id="ARBA00022741"/>
    </source>
</evidence>
<dbReference type="GO" id="GO:0005524">
    <property type="term" value="F:ATP binding"/>
    <property type="evidence" value="ECO:0007669"/>
    <property type="project" value="UniProtKB-KW"/>
</dbReference>
<dbReference type="InterPro" id="IPR050130">
    <property type="entry name" value="ClpA_ClpB"/>
</dbReference>
<dbReference type="Proteomes" id="UP000032254">
    <property type="component" value="Unassembled WGS sequence"/>
</dbReference>
<dbReference type="EMBL" id="JXSX01000001">
    <property type="protein sequence ID" value="KIR66303.1"/>
    <property type="molecule type" value="Genomic_DNA"/>
</dbReference>
<dbReference type="PRINTS" id="PR00300">
    <property type="entry name" value="CLPPROTEASEA"/>
</dbReference>
<dbReference type="GO" id="GO:0034605">
    <property type="term" value="P:cellular response to heat"/>
    <property type="evidence" value="ECO:0007669"/>
    <property type="project" value="TreeGrafter"/>
</dbReference>
<dbReference type="CDD" id="cd19499">
    <property type="entry name" value="RecA-like_ClpB_Hsp104-like"/>
    <property type="match status" value="1"/>
</dbReference>
<dbReference type="InterPro" id="IPR027417">
    <property type="entry name" value="P-loop_NTPase"/>
</dbReference>
<dbReference type="AlphaFoldDB" id="A0A0D0W0D7"/>
<dbReference type="InterPro" id="IPR019489">
    <property type="entry name" value="Clp_ATPase_C"/>
</dbReference>
<evidence type="ECO:0000259" key="4">
    <source>
        <dbReference type="SMART" id="SM00382"/>
    </source>
</evidence>
<keyword evidence="7" id="KW-1185">Reference proteome</keyword>
<reference evidence="6 7" key="1">
    <citation type="submission" date="2015-01" db="EMBL/GenBank/DDBJ databases">
        <title>Sequencing and annotation of Micromonospora carbonacea strain JXNU-1 genome.</title>
        <authorList>
            <person name="Long Z."/>
            <person name="Huang Y."/>
            <person name="Jiang Y."/>
        </authorList>
    </citation>
    <scope>NUCLEOTIDE SEQUENCE [LARGE SCALE GENOMIC DNA]</scope>
    <source>
        <strain evidence="6 7">JXNU-1</strain>
    </source>
</reference>
<evidence type="ECO:0000259" key="5">
    <source>
        <dbReference type="SMART" id="SM01086"/>
    </source>
</evidence>
<dbReference type="GeneID" id="301305271"/>
<name>A0A0D0W0D7_9ACTN</name>
<evidence type="ECO:0000313" key="7">
    <source>
        <dbReference type="Proteomes" id="UP000032254"/>
    </source>
</evidence>
<organism evidence="6 7">
    <name type="scientific">Micromonospora haikouensis</name>
    <dbReference type="NCBI Taxonomy" id="686309"/>
    <lineage>
        <taxon>Bacteria</taxon>
        <taxon>Bacillati</taxon>
        <taxon>Actinomycetota</taxon>
        <taxon>Actinomycetes</taxon>
        <taxon>Micromonosporales</taxon>
        <taxon>Micromonosporaceae</taxon>
        <taxon>Micromonospora</taxon>
    </lineage>
</organism>
<dbReference type="InterPro" id="IPR001270">
    <property type="entry name" value="ClpA/B"/>
</dbReference>
<keyword evidence="2" id="KW-0067">ATP-binding</keyword>
<dbReference type="PANTHER" id="PTHR11638:SF18">
    <property type="entry name" value="HEAT SHOCK PROTEIN 104"/>
    <property type="match status" value="1"/>
</dbReference>